<evidence type="ECO:0000313" key="6">
    <source>
        <dbReference type="EMBL" id="AWT57448.1"/>
    </source>
</evidence>
<keyword evidence="4" id="KW-0547">Nucleotide-binding</keyword>
<protein>
    <recommendedName>
        <fullName evidence="2">triphosphoribosyl-dephospho-CoA synthase</fullName>
        <ecNumber evidence="2">2.4.2.52</ecNumber>
    </recommendedName>
</protein>
<name>A0A2U9Q0C8_MYCSE</name>
<dbReference type="EMBL" id="CP027541">
    <property type="protein sequence ID" value="AWT57448.1"/>
    <property type="molecule type" value="Genomic_DNA"/>
</dbReference>
<dbReference type="Pfam" id="PF01874">
    <property type="entry name" value="CitG"/>
    <property type="match status" value="1"/>
</dbReference>
<evidence type="ECO:0000256" key="4">
    <source>
        <dbReference type="ARBA" id="ARBA00022741"/>
    </source>
</evidence>
<dbReference type="NCBIfam" id="TIGR03132">
    <property type="entry name" value="malonate_mdcB"/>
    <property type="match status" value="1"/>
</dbReference>
<keyword evidence="3" id="KW-0808">Transferase</keyword>
<dbReference type="AlphaFoldDB" id="A0A2U9Q0C8"/>
<dbReference type="GO" id="GO:0046917">
    <property type="term" value="F:triphosphoribosyl-dephospho-CoA synthase activity"/>
    <property type="evidence" value="ECO:0007669"/>
    <property type="project" value="UniProtKB-EC"/>
</dbReference>
<dbReference type="PANTHER" id="PTHR30201:SF2">
    <property type="entry name" value="2-(5''-TRIPHOSPHORIBOSYL)-3'-DEPHOSPHOCOENZYME-A SYNTHASE"/>
    <property type="match status" value="1"/>
</dbReference>
<dbReference type="HAMAP" id="MF_01883">
    <property type="entry name" value="MdcB"/>
    <property type="match status" value="1"/>
</dbReference>
<dbReference type="RefSeq" id="WP_003898056.1">
    <property type="nucleotide sequence ID" value="NZ_CP027541.1"/>
</dbReference>
<accession>A0A2U9Q0C8</accession>
<sequence length="287" mass="29516">MTTTEVLDVAGLPAAQIATAAVAALHTEALLTPKPGLVDTHGNASHPDMTVDLLRASADALFGPIRDCAIAARELPVGLALRARLGAIGRAGEHRMSTVTGGVNTHRGALWALGLLAAGAATAHTVPGAARVAAQIAYLPDVAAPERAISHGQRTRLRHGTGGAVTEAAAGFPHVVHIGLPTLRAARLQGHDPDSAALDTLMAIMASLDDTCVVHRGGPSALTYVHRCAADVLDAGGCTTSSGRRLLERFCRDADRFGLSMGGSADLLAATLFYDSLPWNGESTCRP</sequence>
<evidence type="ECO:0000256" key="2">
    <source>
        <dbReference type="ARBA" id="ARBA00012074"/>
    </source>
</evidence>
<dbReference type="InterPro" id="IPR017555">
    <property type="entry name" value="TriPribosyl-deP-CoA_syn"/>
</dbReference>
<organism evidence="6 7">
    <name type="scientific">Mycolicibacterium smegmatis (strain MKD8)</name>
    <name type="common">Mycobacterium smegmatis</name>
    <dbReference type="NCBI Taxonomy" id="1214915"/>
    <lineage>
        <taxon>Bacteria</taxon>
        <taxon>Bacillati</taxon>
        <taxon>Actinomycetota</taxon>
        <taxon>Actinomycetes</taxon>
        <taxon>Mycobacteriales</taxon>
        <taxon>Mycobacteriaceae</taxon>
        <taxon>Mycolicibacterium</taxon>
    </lineage>
</organism>
<reference evidence="6 7" key="1">
    <citation type="journal article" date="2013" name="Genome Announc.">
        <title>Draft genome sequence of MKD8, a conjugal recipient Mycobacterium smegmatis strain.</title>
        <authorList>
            <person name="Gray T.A."/>
            <person name="Palumbo M.J."/>
            <person name="Derbyshire K.M."/>
        </authorList>
    </citation>
    <scope>NUCLEOTIDE SEQUENCE [LARGE SCALE GENOMIC DNA]</scope>
    <source>
        <strain evidence="6 7">MKD8</strain>
    </source>
</reference>
<dbReference type="EC" id="2.4.2.52" evidence="2"/>
<gene>
    <name evidence="6" type="ORF">D806_065150</name>
</gene>
<proteinExistence type="inferred from homology"/>
<evidence type="ECO:0000256" key="1">
    <source>
        <dbReference type="ARBA" id="ARBA00001210"/>
    </source>
</evidence>
<keyword evidence="5" id="KW-0067">ATP-binding</keyword>
<evidence type="ECO:0000256" key="3">
    <source>
        <dbReference type="ARBA" id="ARBA00022679"/>
    </source>
</evidence>
<dbReference type="PANTHER" id="PTHR30201">
    <property type="entry name" value="TRIPHOSPHORIBOSYL-DEPHOSPHO-COA SYNTHASE"/>
    <property type="match status" value="1"/>
</dbReference>
<dbReference type="Proteomes" id="UP000011200">
    <property type="component" value="Chromosome"/>
</dbReference>
<evidence type="ECO:0000313" key="7">
    <source>
        <dbReference type="Proteomes" id="UP000011200"/>
    </source>
</evidence>
<comment type="catalytic activity">
    <reaction evidence="1">
        <text>3'-dephospho-CoA + ATP = 2'-(5''-triphospho-alpha-D-ribosyl)-3'-dephospho-CoA + adenine</text>
        <dbReference type="Rhea" id="RHEA:15117"/>
        <dbReference type="ChEBI" id="CHEBI:16708"/>
        <dbReference type="ChEBI" id="CHEBI:30616"/>
        <dbReference type="ChEBI" id="CHEBI:57328"/>
        <dbReference type="ChEBI" id="CHEBI:61378"/>
        <dbReference type="EC" id="2.4.2.52"/>
    </reaction>
</comment>
<dbReference type="NCBIfam" id="NF002315">
    <property type="entry name" value="PRK01237.1"/>
    <property type="match status" value="1"/>
</dbReference>
<dbReference type="InterPro" id="IPR002736">
    <property type="entry name" value="CitG"/>
</dbReference>
<dbReference type="Gene3D" id="1.10.4200.10">
    <property type="entry name" value="Triphosphoribosyl-dephospho-CoA protein"/>
    <property type="match status" value="1"/>
</dbReference>
<evidence type="ECO:0000256" key="5">
    <source>
        <dbReference type="ARBA" id="ARBA00022840"/>
    </source>
</evidence>
<dbReference type="GO" id="GO:0051191">
    <property type="term" value="P:prosthetic group biosynthetic process"/>
    <property type="evidence" value="ECO:0007669"/>
    <property type="project" value="TreeGrafter"/>
</dbReference>
<reference evidence="7" key="2">
    <citation type="submission" date="2018-03" db="EMBL/GenBank/DDBJ databases">
        <authorList>
            <person name="Derbyshire K."/>
            <person name="Gray T.A."/>
            <person name="Champion M."/>
        </authorList>
    </citation>
    <scope>NUCLEOTIDE SEQUENCE [LARGE SCALE GENOMIC DNA]</scope>
    <source>
        <strain evidence="7">MKD8</strain>
    </source>
</reference>
<dbReference type="GO" id="GO:0005524">
    <property type="term" value="F:ATP binding"/>
    <property type="evidence" value="ECO:0007669"/>
    <property type="project" value="UniProtKB-KW"/>
</dbReference>